<keyword evidence="19" id="KW-1185">Reference proteome</keyword>
<evidence type="ECO:0000256" key="11">
    <source>
        <dbReference type="ARBA" id="ARBA00023239"/>
    </source>
</evidence>
<dbReference type="PANTHER" id="PTHR22993:SF9">
    <property type="entry name" value="FORMAMIDOPYRIMIDINE-DNA GLYCOSYLASE"/>
    <property type="match status" value="1"/>
</dbReference>
<dbReference type="Pfam" id="PF06827">
    <property type="entry name" value="zf-FPG_IleRS"/>
    <property type="match status" value="1"/>
</dbReference>
<dbReference type="SMART" id="SM00898">
    <property type="entry name" value="Fapy_DNA_glyco"/>
    <property type="match status" value="1"/>
</dbReference>
<dbReference type="FunFam" id="1.10.8.50:FF:000003">
    <property type="entry name" value="Formamidopyrimidine-DNA glycosylase"/>
    <property type="match status" value="1"/>
</dbReference>
<evidence type="ECO:0000313" key="18">
    <source>
        <dbReference type="EMBL" id="ATG49832.1"/>
    </source>
</evidence>
<dbReference type="KEGG" id="ceh:CEW89_13305"/>
<evidence type="ECO:0000256" key="6">
    <source>
        <dbReference type="ARBA" id="ARBA00022771"/>
    </source>
</evidence>
<dbReference type="SMART" id="SM01232">
    <property type="entry name" value="H2TH"/>
    <property type="match status" value="1"/>
</dbReference>
<evidence type="ECO:0000259" key="17">
    <source>
        <dbReference type="PROSITE" id="PS51068"/>
    </source>
</evidence>
<comment type="catalytic activity">
    <reaction evidence="1 15">
        <text>Hydrolysis of DNA containing ring-opened 7-methylguanine residues, releasing 2,6-diamino-4-hydroxy-5-(N-methyl)formamidopyrimidine.</text>
        <dbReference type="EC" id="3.2.2.23"/>
    </reaction>
</comment>
<keyword evidence="8 15" id="KW-0862">Zinc</keyword>
<evidence type="ECO:0000256" key="9">
    <source>
        <dbReference type="ARBA" id="ARBA00023125"/>
    </source>
</evidence>
<keyword evidence="6 15" id="KW-0863">Zinc-finger</keyword>
<dbReference type="CDD" id="cd08966">
    <property type="entry name" value="EcFpg-like_N"/>
    <property type="match status" value="1"/>
</dbReference>
<dbReference type="InterPro" id="IPR020629">
    <property type="entry name" value="FPG_Glyclase"/>
</dbReference>
<dbReference type="GO" id="GO:0003684">
    <property type="term" value="F:damaged DNA binding"/>
    <property type="evidence" value="ECO:0007669"/>
    <property type="project" value="InterPro"/>
</dbReference>
<evidence type="ECO:0000259" key="16">
    <source>
        <dbReference type="PROSITE" id="PS51066"/>
    </source>
</evidence>
<dbReference type="InterPro" id="IPR012319">
    <property type="entry name" value="FPG_cat"/>
</dbReference>
<dbReference type="GO" id="GO:0006284">
    <property type="term" value="P:base-excision repair"/>
    <property type="evidence" value="ECO:0007669"/>
    <property type="project" value="InterPro"/>
</dbReference>
<comment type="similarity">
    <text evidence="2 15">Belongs to the FPG family.</text>
</comment>
<evidence type="ECO:0000256" key="10">
    <source>
        <dbReference type="ARBA" id="ARBA00023204"/>
    </source>
</evidence>
<feature type="active site" description="Proton donor; for delta-elimination activity" evidence="15">
    <location>
        <position position="273"/>
    </location>
</feature>
<dbReference type="EC" id="3.2.2.23" evidence="15"/>
<proteinExistence type="inferred from homology"/>
<dbReference type="FunFam" id="3.20.190.10:FF:000001">
    <property type="entry name" value="Formamidopyrimidine-DNA glycosylase"/>
    <property type="match status" value="1"/>
</dbReference>
<organism evidence="18 19">
    <name type="scientific">Celeribacter ethanolicus</name>
    <dbReference type="NCBI Taxonomy" id="1758178"/>
    <lineage>
        <taxon>Bacteria</taxon>
        <taxon>Pseudomonadati</taxon>
        <taxon>Pseudomonadota</taxon>
        <taxon>Alphaproteobacteria</taxon>
        <taxon>Rhodobacterales</taxon>
        <taxon>Roseobacteraceae</taxon>
        <taxon>Celeribacter</taxon>
    </lineage>
</organism>
<name>A0A291GIG0_9RHOB</name>
<feature type="binding site" evidence="15">
    <location>
        <position position="100"/>
    </location>
    <ligand>
        <name>DNA</name>
        <dbReference type="ChEBI" id="CHEBI:16991"/>
    </ligand>
</feature>
<sequence length="283" mass="31512">MPELPEVETVRRGLEPSMAGVRITQADVNRPDLRWPFPERMAERLMGARVERLRRRSKYILADLDTSETLLIHLGMSGRMTVSGDPLGQFVHDHPAKEKHDHVVFHMENGARVTFNDPRRFGAMDLMATGTEETHPLLAKLGPEPLGNAFSEEHLIAALKGKNTPIKSALLDQHIVAGLGNIYVCEVLFRAGIHPGRKASKISEARIASLVPIIREVLLEAIEAGGSSLKDFRQADGELGYFQHNFRVYGREGEPCVTPECAARIKRITQSGRSSFFCPTCQR</sequence>
<keyword evidence="4 15" id="KW-0479">Metal-binding</keyword>
<dbReference type="InterPro" id="IPR010979">
    <property type="entry name" value="Ribosomal_uS13-like_H2TH"/>
</dbReference>
<dbReference type="EC" id="4.2.99.18" evidence="15"/>
<keyword evidence="12 15" id="KW-0511">Multifunctional enzyme</keyword>
<dbReference type="SUPFAM" id="SSF81624">
    <property type="entry name" value="N-terminal domain of MutM-like DNA repair proteins"/>
    <property type="match status" value="1"/>
</dbReference>
<comment type="catalytic activity">
    <reaction evidence="14 15">
        <text>2'-deoxyribonucleotide-(2'-deoxyribose 5'-phosphate)-2'-deoxyribonucleotide-DNA = a 3'-end 2'-deoxyribonucleotide-(2,3-dehydro-2,3-deoxyribose 5'-phosphate)-DNA + a 5'-end 5'-phospho-2'-deoxyribonucleoside-DNA + H(+)</text>
        <dbReference type="Rhea" id="RHEA:66592"/>
        <dbReference type="Rhea" id="RHEA-COMP:13180"/>
        <dbReference type="Rhea" id="RHEA-COMP:16897"/>
        <dbReference type="Rhea" id="RHEA-COMP:17067"/>
        <dbReference type="ChEBI" id="CHEBI:15378"/>
        <dbReference type="ChEBI" id="CHEBI:136412"/>
        <dbReference type="ChEBI" id="CHEBI:157695"/>
        <dbReference type="ChEBI" id="CHEBI:167181"/>
        <dbReference type="EC" id="4.2.99.18"/>
    </reaction>
</comment>
<comment type="cofactor">
    <cofactor evidence="15">
        <name>Zn(2+)</name>
        <dbReference type="ChEBI" id="CHEBI:29105"/>
    </cofactor>
    <text evidence="15">Binds 1 zinc ion per subunit.</text>
</comment>
<dbReference type="Proteomes" id="UP000217935">
    <property type="component" value="Chromosome"/>
</dbReference>
<feature type="active site" description="Schiff-base intermediate with DNA" evidence="15">
    <location>
        <position position="2"/>
    </location>
</feature>
<dbReference type="PROSITE" id="PS51068">
    <property type="entry name" value="FPG_CAT"/>
    <property type="match status" value="1"/>
</dbReference>
<feature type="domain" description="FPG-type" evidence="16">
    <location>
        <begin position="247"/>
        <end position="283"/>
    </location>
</feature>
<dbReference type="PROSITE" id="PS01242">
    <property type="entry name" value="ZF_FPG_1"/>
    <property type="match status" value="1"/>
</dbReference>
<dbReference type="STRING" id="1758178.GCA_001550095_03940"/>
<dbReference type="GO" id="GO:0034039">
    <property type="term" value="F:8-oxo-7,8-dihydroguanine DNA N-glycosylase activity"/>
    <property type="evidence" value="ECO:0007669"/>
    <property type="project" value="TreeGrafter"/>
</dbReference>
<evidence type="ECO:0000256" key="7">
    <source>
        <dbReference type="ARBA" id="ARBA00022801"/>
    </source>
</evidence>
<protein>
    <recommendedName>
        <fullName evidence="15">Formamidopyrimidine-DNA glycosylase</fullName>
        <shortName evidence="15">Fapy-DNA glycosylase</shortName>
        <ecNumber evidence="15">3.2.2.23</ecNumber>
    </recommendedName>
    <alternativeName>
        <fullName evidence="15">DNA-(apurinic or apyrimidinic site) lyase MutM</fullName>
        <shortName evidence="15">AP lyase MutM</shortName>
        <ecNumber evidence="15">4.2.99.18</ecNumber>
    </alternativeName>
</protein>
<feature type="active site" description="Proton donor" evidence="15">
    <location>
        <position position="3"/>
    </location>
</feature>
<reference evidence="18 19" key="1">
    <citation type="submission" date="2017-06" db="EMBL/GenBank/DDBJ databases">
        <title>Celeribacter sp. TSPH2 complete genome sequence.</title>
        <authorList>
            <person name="Woo J.-H."/>
            <person name="Kim H.-S."/>
        </authorList>
    </citation>
    <scope>NUCLEOTIDE SEQUENCE [LARGE SCALE GENOMIC DNA]</scope>
    <source>
        <strain evidence="18 19">TSPH2</strain>
    </source>
</reference>
<evidence type="ECO:0000256" key="3">
    <source>
        <dbReference type="ARBA" id="ARBA00011245"/>
    </source>
</evidence>
<feature type="binding site" evidence="15">
    <location>
        <position position="119"/>
    </location>
    <ligand>
        <name>DNA</name>
        <dbReference type="ChEBI" id="CHEBI:16991"/>
    </ligand>
</feature>
<dbReference type="InterPro" id="IPR015886">
    <property type="entry name" value="H2TH_FPG"/>
</dbReference>
<feature type="binding site" evidence="15">
    <location>
        <position position="162"/>
    </location>
    <ligand>
        <name>DNA</name>
        <dbReference type="ChEBI" id="CHEBI:16991"/>
    </ligand>
</feature>
<dbReference type="Gene3D" id="3.20.190.10">
    <property type="entry name" value="MutM-like, N-terminal"/>
    <property type="match status" value="1"/>
</dbReference>
<comment type="function">
    <text evidence="15">Involved in base excision repair of DNA damaged by oxidation or by mutagenic agents. Acts as DNA glycosylase that recognizes and removes damaged bases. Has a preference for oxidized purines, such as 7,8-dihydro-8-oxoguanine (8-oxoG). Has AP (apurinic/apyrimidinic) lyase activity and introduces nicks in the DNA strand. Cleaves the DNA backbone by beta-delta elimination to generate a single-strand break at the site of the removed base with both 3'- and 5'-phosphates.</text>
</comment>
<evidence type="ECO:0000256" key="2">
    <source>
        <dbReference type="ARBA" id="ARBA00009409"/>
    </source>
</evidence>
<comment type="subunit">
    <text evidence="3 15">Monomer.</text>
</comment>
<accession>A0A291GIG0</accession>
<dbReference type="InterPro" id="IPR000214">
    <property type="entry name" value="Znf_DNA_glyclase/AP_lyase"/>
</dbReference>
<dbReference type="Pfam" id="PF06831">
    <property type="entry name" value="H2TH"/>
    <property type="match status" value="1"/>
</dbReference>
<dbReference type="NCBIfam" id="TIGR00577">
    <property type="entry name" value="fpg"/>
    <property type="match status" value="1"/>
</dbReference>
<dbReference type="OrthoDB" id="9800855at2"/>
<dbReference type="SUPFAM" id="SSF46946">
    <property type="entry name" value="S13-like H2TH domain"/>
    <property type="match status" value="1"/>
</dbReference>
<dbReference type="PANTHER" id="PTHR22993">
    <property type="entry name" value="FORMAMIDOPYRIMIDINE-DNA GLYCOSYLASE"/>
    <property type="match status" value="1"/>
</dbReference>
<dbReference type="GO" id="GO:0140078">
    <property type="term" value="F:class I DNA-(apurinic or apyrimidinic site) endonuclease activity"/>
    <property type="evidence" value="ECO:0007669"/>
    <property type="project" value="UniProtKB-EC"/>
</dbReference>
<evidence type="ECO:0000256" key="14">
    <source>
        <dbReference type="ARBA" id="ARBA00044632"/>
    </source>
</evidence>
<evidence type="ECO:0000256" key="15">
    <source>
        <dbReference type="HAMAP-Rule" id="MF_00103"/>
    </source>
</evidence>
<dbReference type="InterPro" id="IPR010663">
    <property type="entry name" value="Znf_FPG/IleRS"/>
</dbReference>
<dbReference type="AlphaFoldDB" id="A0A291GIG0"/>
<evidence type="ECO:0000256" key="13">
    <source>
        <dbReference type="ARBA" id="ARBA00023295"/>
    </source>
</evidence>
<evidence type="ECO:0000313" key="19">
    <source>
        <dbReference type="Proteomes" id="UP000217935"/>
    </source>
</evidence>
<evidence type="ECO:0000256" key="5">
    <source>
        <dbReference type="ARBA" id="ARBA00022763"/>
    </source>
</evidence>
<dbReference type="InterPro" id="IPR035937">
    <property type="entry name" value="FPG_N"/>
</dbReference>
<keyword evidence="5 15" id="KW-0227">DNA damage</keyword>
<gene>
    <name evidence="15" type="primary">mutM</name>
    <name evidence="15" type="synonym">fpg</name>
    <name evidence="18" type="ORF">CEW89_13305</name>
</gene>
<keyword evidence="9 15" id="KW-0238">DNA-binding</keyword>
<dbReference type="Pfam" id="PF01149">
    <property type="entry name" value="Fapy_DNA_glyco"/>
    <property type="match status" value="1"/>
</dbReference>
<dbReference type="RefSeq" id="WP_066703187.1">
    <property type="nucleotide sequence ID" value="NZ_CP022196.1"/>
</dbReference>
<dbReference type="EMBL" id="CP022196">
    <property type="protein sequence ID" value="ATG49832.1"/>
    <property type="molecule type" value="Genomic_DNA"/>
</dbReference>
<dbReference type="SUPFAM" id="SSF57716">
    <property type="entry name" value="Glucocorticoid receptor-like (DNA-binding domain)"/>
    <property type="match status" value="1"/>
</dbReference>
<dbReference type="InterPro" id="IPR015887">
    <property type="entry name" value="DNA_glyclase_Znf_dom_DNA_BS"/>
</dbReference>
<dbReference type="GO" id="GO:0008270">
    <property type="term" value="F:zinc ion binding"/>
    <property type="evidence" value="ECO:0007669"/>
    <property type="project" value="UniProtKB-UniRule"/>
</dbReference>
<evidence type="ECO:0000256" key="12">
    <source>
        <dbReference type="ARBA" id="ARBA00023268"/>
    </source>
</evidence>
<keyword evidence="10 15" id="KW-0234">DNA repair</keyword>
<evidence type="ECO:0000256" key="8">
    <source>
        <dbReference type="ARBA" id="ARBA00022833"/>
    </source>
</evidence>
<dbReference type="HAMAP" id="MF_00103">
    <property type="entry name" value="Fapy_DNA_glycosyl"/>
    <property type="match status" value="1"/>
</dbReference>
<evidence type="ECO:0000256" key="1">
    <source>
        <dbReference type="ARBA" id="ARBA00001668"/>
    </source>
</evidence>
<dbReference type="Gene3D" id="1.10.8.50">
    <property type="match status" value="1"/>
</dbReference>
<dbReference type="NCBIfam" id="NF002211">
    <property type="entry name" value="PRK01103.1"/>
    <property type="match status" value="1"/>
</dbReference>
<keyword evidence="7 15" id="KW-0378">Hydrolase</keyword>
<feature type="active site" description="Proton donor; for beta-elimination activity" evidence="15">
    <location>
        <position position="58"/>
    </location>
</feature>
<keyword evidence="13 15" id="KW-0326">Glycosidase</keyword>
<keyword evidence="11 15" id="KW-0456">Lyase</keyword>
<dbReference type="PROSITE" id="PS51066">
    <property type="entry name" value="ZF_FPG_2"/>
    <property type="match status" value="1"/>
</dbReference>
<feature type="domain" description="Formamidopyrimidine-DNA glycosylase catalytic" evidence="17">
    <location>
        <begin position="2"/>
        <end position="122"/>
    </location>
</feature>
<evidence type="ECO:0000256" key="4">
    <source>
        <dbReference type="ARBA" id="ARBA00022723"/>
    </source>
</evidence>